<gene>
    <name evidence="2" type="ORF">BGZ99_004850</name>
</gene>
<dbReference type="InterPro" id="IPR008271">
    <property type="entry name" value="Ser/Thr_kinase_AS"/>
</dbReference>
<dbReference type="Pfam" id="PF08238">
    <property type="entry name" value="Sel1"/>
    <property type="match status" value="6"/>
</dbReference>
<dbReference type="PRINTS" id="PR00109">
    <property type="entry name" value="TYRKINASE"/>
</dbReference>
<dbReference type="GO" id="GO:0004672">
    <property type="term" value="F:protein kinase activity"/>
    <property type="evidence" value="ECO:0007669"/>
    <property type="project" value="InterPro"/>
</dbReference>
<dbReference type="InterPro" id="IPR011990">
    <property type="entry name" value="TPR-like_helical_dom_sf"/>
</dbReference>
<name>A0A9P6RL19_9FUNG</name>
<proteinExistence type="predicted"/>
<feature type="domain" description="Protein kinase" evidence="1">
    <location>
        <begin position="4"/>
        <end position="250"/>
    </location>
</feature>
<dbReference type="SMART" id="SM00220">
    <property type="entry name" value="S_TKc"/>
    <property type="match status" value="1"/>
</dbReference>
<dbReference type="Gene3D" id="1.25.40.10">
    <property type="entry name" value="Tetratricopeptide repeat domain"/>
    <property type="match status" value="2"/>
</dbReference>
<reference evidence="2" key="1">
    <citation type="journal article" date="2020" name="Fungal Divers.">
        <title>Resolving the Mortierellaceae phylogeny through synthesis of multi-gene phylogenetics and phylogenomics.</title>
        <authorList>
            <person name="Vandepol N."/>
            <person name="Liber J."/>
            <person name="Desiro A."/>
            <person name="Na H."/>
            <person name="Kennedy M."/>
            <person name="Barry K."/>
            <person name="Grigoriev I.V."/>
            <person name="Miller A.N."/>
            <person name="O'Donnell K."/>
            <person name="Stajich J.E."/>
            <person name="Bonito G."/>
        </authorList>
    </citation>
    <scope>NUCLEOTIDE SEQUENCE</scope>
    <source>
        <strain evidence="2">REB-010B</strain>
    </source>
</reference>
<dbReference type="AlphaFoldDB" id="A0A9P6RL19"/>
<keyword evidence="3" id="KW-1185">Reference proteome</keyword>
<dbReference type="SMART" id="SM00671">
    <property type="entry name" value="SEL1"/>
    <property type="match status" value="6"/>
</dbReference>
<dbReference type="InterPro" id="IPR052945">
    <property type="entry name" value="Mitotic_Regulator"/>
</dbReference>
<dbReference type="SUPFAM" id="SSF56112">
    <property type="entry name" value="Protein kinase-like (PK-like)"/>
    <property type="match status" value="1"/>
</dbReference>
<dbReference type="PANTHER" id="PTHR43628:SF1">
    <property type="entry name" value="CHITIN SYNTHASE REGULATORY FACTOR 2-RELATED"/>
    <property type="match status" value="1"/>
</dbReference>
<dbReference type="OrthoDB" id="272077at2759"/>
<dbReference type="PROSITE" id="PS00108">
    <property type="entry name" value="PROTEIN_KINASE_ST"/>
    <property type="match status" value="1"/>
</dbReference>
<comment type="caution">
    <text evidence="2">The sequence shown here is derived from an EMBL/GenBank/DDBJ whole genome shotgun (WGS) entry which is preliminary data.</text>
</comment>
<dbReference type="SUPFAM" id="SSF81901">
    <property type="entry name" value="HCP-like"/>
    <property type="match status" value="1"/>
</dbReference>
<protein>
    <recommendedName>
        <fullName evidence="1">Protein kinase domain-containing protein</fullName>
    </recommendedName>
</protein>
<organism evidence="2 3">
    <name type="scientific">Dissophora globulifera</name>
    <dbReference type="NCBI Taxonomy" id="979702"/>
    <lineage>
        <taxon>Eukaryota</taxon>
        <taxon>Fungi</taxon>
        <taxon>Fungi incertae sedis</taxon>
        <taxon>Mucoromycota</taxon>
        <taxon>Mortierellomycotina</taxon>
        <taxon>Mortierellomycetes</taxon>
        <taxon>Mortierellales</taxon>
        <taxon>Mortierellaceae</taxon>
        <taxon>Dissophora</taxon>
    </lineage>
</organism>
<dbReference type="InterPro" id="IPR006597">
    <property type="entry name" value="Sel1-like"/>
</dbReference>
<dbReference type="InterPro" id="IPR001245">
    <property type="entry name" value="Ser-Thr/Tyr_kinase_cat_dom"/>
</dbReference>
<sequence length="524" mass="58704">MKDLTIGEKIGHGGQAEVFKAKYGLDVVVIKIFSNSEDKDWRREVDFAKQVRYRHIVQFYNVEHNMLMMEYVEGGSLSNAILEGSIKDWETKTRIAKQVSMGLSYIHGQNILHCDIKSSNVLLTKGLDAKICDFGRARTAGQGGRDGTLPWMAPELLLEPPQYSCKSDVYALGMVMWEMASGCNKPYQEHLQGSMILCIVNGITEDIPSNTPEAYRACIQICWHKKPEERPTAAEILPDVNSMSQNHDIGEQMVLEDEQDRKASVYSSVGSMYHSGFGIRKKDYKKSMEWYLKASDDGDAGAKFAIGMMYHSGGYGVEQDYTKAMEWYLKASDAGDLRAKFNIGMMYVEGHGVGQDYAEAIKWYLEASDTGDPGVMLNIGSMYDRGGYGVEQDYAKAIEWYLKASDAGDPDAKFNIGVMYESGFGVGQDYAKAMEWYLKASDAGDPVAMLSICVMYGRGYGVGQDYTEAMKWYLKAIDAGYSSTKVNYGQRHRDDLRAGHKAMHCFSSIFSIELQRYQDECLNG</sequence>
<dbReference type="Gene3D" id="1.10.510.10">
    <property type="entry name" value="Transferase(Phosphotransferase) domain 1"/>
    <property type="match status" value="1"/>
</dbReference>
<evidence type="ECO:0000259" key="1">
    <source>
        <dbReference type="PROSITE" id="PS50011"/>
    </source>
</evidence>
<evidence type="ECO:0000313" key="2">
    <source>
        <dbReference type="EMBL" id="KAG0319910.1"/>
    </source>
</evidence>
<dbReference type="InterPro" id="IPR000719">
    <property type="entry name" value="Prot_kinase_dom"/>
</dbReference>
<evidence type="ECO:0000313" key="3">
    <source>
        <dbReference type="Proteomes" id="UP000738325"/>
    </source>
</evidence>
<dbReference type="PROSITE" id="PS50011">
    <property type="entry name" value="PROTEIN_KINASE_DOM"/>
    <property type="match status" value="1"/>
</dbReference>
<dbReference type="EMBL" id="JAAAIP010000304">
    <property type="protein sequence ID" value="KAG0319910.1"/>
    <property type="molecule type" value="Genomic_DNA"/>
</dbReference>
<dbReference type="Pfam" id="PF00069">
    <property type="entry name" value="Pkinase"/>
    <property type="match status" value="1"/>
</dbReference>
<dbReference type="Proteomes" id="UP000738325">
    <property type="component" value="Unassembled WGS sequence"/>
</dbReference>
<dbReference type="GO" id="GO:0005524">
    <property type="term" value="F:ATP binding"/>
    <property type="evidence" value="ECO:0007669"/>
    <property type="project" value="InterPro"/>
</dbReference>
<accession>A0A9P6RL19</accession>
<dbReference type="InterPro" id="IPR011009">
    <property type="entry name" value="Kinase-like_dom_sf"/>
</dbReference>
<dbReference type="PANTHER" id="PTHR43628">
    <property type="entry name" value="ACTIVATOR OF C KINASE PROTEIN 1-RELATED"/>
    <property type="match status" value="1"/>
</dbReference>